<keyword evidence="1" id="KW-0175">Coiled coil</keyword>
<keyword evidence="4" id="KW-1185">Reference proteome</keyword>
<sequence length="840" mass="94984">MNNAHVLLKILISSPDKNETVSLEGEEFIFGRNSASTVHLNDPAFSRSHFKLVADSHSMKLVDMGSSNGTFINGVQASPVNAEAILNGDMITVTNSDIKITIVSIEREADGDATTILKYTPQQSLSEDSFGIDHLSQEIIKEANLRVEEIIRTAHIDAQEIILAAQRSSDKLIADKQAHADAYIEKQVVDKKTALKKELEVEKAHRLEDINDLFEIDRKNLYAELEDKAKKIESDHAKRREELSNELKSEIDKIQAKKVELKDLDKVFEAEVDKKKKDLDAQIATQKKELAALTANQESEMKKQMQLVDEQIATQKQELAALTANHEEEKKKQLQLMEAQFENKKFKLKEELDAVESKVAAAQKEFSSLYENYNTQKDTQVKTLEGLIAQKEQVMSEIKTLTETLANQKIQNAKFSADTRTQMDALQSEIDKIQKTKIEIENTYKTSKNSLTDLQLKVTETQTAVQKEDHALKQKKQELQGAEAELKKLAAEKDEIMSKLTPLKTELSELIRKNEAASRQNNDLRAEHNKEVTALKGNFLQMKKDLEEEMRKHKTAEEERLQNLTRHELNQINKIKADSLRIVLDLEDSITKELSNSTSKVFATTIGMTKFREIAPDFEKSIRASLQAGVLKLLQNELTPADPNKKKNLSSTQKSWKPMAIGLSIGAIVFGAIPLALQHVKDQNDPVRLQMEADARAAAAPPIKVFTPTKVNKLGATLVDSVIYTDQFYETVTMEKFRSGLMKEGSVYLYKQWKIDEEKSIQSYSMILSLIDVLHEKSGKIDPDFEKRDIGKMSAMEKETMKKLEKILGNEVRLEAAMKFQTRYYEDYVMNVVPAAAATN</sequence>
<dbReference type="PANTHER" id="PTHR43941">
    <property type="entry name" value="STRUCTURAL MAINTENANCE OF CHROMOSOMES PROTEIN 2"/>
    <property type="match status" value="1"/>
</dbReference>
<name>A0ABU5VZ44_9BACT</name>
<dbReference type="Gene3D" id="2.60.200.20">
    <property type="match status" value="1"/>
</dbReference>
<accession>A0ABU5VZ44</accession>
<organism evidence="3 4">
    <name type="scientific">Bacteriovorax antarcticus</name>
    <dbReference type="NCBI Taxonomy" id="3088717"/>
    <lineage>
        <taxon>Bacteria</taxon>
        <taxon>Pseudomonadati</taxon>
        <taxon>Bdellovibrionota</taxon>
        <taxon>Bacteriovoracia</taxon>
        <taxon>Bacteriovoracales</taxon>
        <taxon>Bacteriovoracaceae</taxon>
        <taxon>Bacteriovorax</taxon>
    </lineage>
</organism>
<dbReference type="SMART" id="SM00240">
    <property type="entry name" value="FHA"/>
    <property type="match status" value="1"/>
</dbReference>
<evidence type="ECO:0000259" key="2">
    <source>
        <dbReference type="PROSITE" id="PS50006"/>
    </source>
</evidence>
<feature type="domain" description="FHA" evidence="2">
    <location>
        <begin position="28"/>
        <end position="77"/>
    </location>
</feature>
<dbReference type="EMBL" id="JAYGJQ010000003">
    <property type="protein sequence ID" value="MEA9358242.1"/>
    <property type="molecule type" value="Genomic_DNA"/>
</dbReference>
<evidence type="ECO:0000313" key="3">
    <source>
        <dbReference type="EMBL" id="MEA9358242.1"/>
    </source>
</evidence>
<reference evidence="3 4" key="1">
    <citation type="submission" date="2023-11" db="EMBL/GenBank/DDBJ databases">
        <title>A Novel Polar Bacteriovorax (B. antarcticus) Isolated from the Biocrust in Antarctica.</title>
        <authorList>
            <person name="Mun W."/>
            <person name="Choi S.Y."/>
            <person name="Mitchell R.J."/>
        </authorList>
    </citation>
    <scope>NUCLEOTIDE SEQUENCE [LARGE SCALE GENOMIC DNA]</scope>
    <source>
        <strain evidence="3 4">PP10</strain>
    </source>
</reference>
<comment type="caution">
    <text evidence="3">The sequence shown here is derived from an EMBL/GenBank/DDBJ whole genome shotgun (WGS) entry which is preliminary data.</text>
</comment>
<dbReference type="RefSeq" id="WP_323578564.1">
    <property type="nucleotide sequence ID" value="NZ_JAYGJQ010000003.1"/>
</dbReference>
<evidence type="ECO:0000256" key="1">
    <source>
        <dbReference type="SAM" id="Coils"/>
    </source>
</evidence>
<gene>
    <name evidence="3" type="ORF">SHI21_18550</name>
</gene>
<proteinExistence type="predicted"/>
<dbReference type="PROSITE" id="PS50006">
    <property type="entry name" value="FHA_DOMAIN"/>
    <property type="match status" value="1"/>
</dbReference>
<dbReference type="InterPro" id="IPR000253">
    <property type="entry name" value="FHA_dom"/>
</dbReference>
<evidence type="ECO:0000313" key="4">
    <source>
        <dbReference type="Proteomes" id="UP001302274"/>
    </source>
</evidence>
<dbReference type="CDD" id="cd00060">
    <property type="entry name" value="FHA"/>
    <property type="match status" value="1"/>
</dbReference>
<dbReference type="Proteomes" id="UP001302274">
    <property type="component" value="Unassembled WGS sequence"/>
</dbReference>
<dbReference type="SUPFAM" id="SSF49879">
    <property type="entry name" value="SMAD/FHA domain"/>
    <property type="match status" value="1"/>
</dbReference>
<feature type="coiled-coil region" evidence="1">
    <location>
        <begin position="222"/>
        <end position="563"/>
    </location>
</feature>
<dbReference type="InterPro" id="IPR008984">
    <property type="entry name" value="SMAD_FHA_dom_sf"/>
</dbReference>
<dbReference type="PANTHER" id="PTHR43941:SF1">
    <property type="entry name" value="STRUCTURAL MAINTENANCE OF CHROMOSOMES PROTEIN 2"/>
    <property type="match status" value="1"/>
</dbReference>
<dbReference type="Pfam" id="PF00498">
    <property type="entry name" value="FHA"/>
    <property type="match status" value="1"/>
</dbReference>
<protein>
    <submittedName>
        <fullName evidence="3">FHA domain-containing protein</fullName>
    </submittedName>
</protein>